<proteinExistence type="predicted"/>
<feature type="domain" description="GIY-YIG" evidence="1">
    <location>
        <begin position="1"/>
        <end position="78"/>
    </location>
</feature>
<keyword evidence="2" id="KW-0378">Hydrolase</keyword>
<dbReference type="OrthoDB" id="1495241at2"/>
<dbReference type="SUPFAM" id="SSF82771">
    <property type="entry name" value="GIY-YIG endonuclease"/>
    <property type="match status" value="1"/>
</dbReference>
<name>A0A1G7TZH6_9FLAO</name>
<dbReference type="AlphaFoldDB" id="A0A1G7TZH6"/>
<dbReference type="RefSeq" id="WP_093364242.1">
    <property type="nucleotide sequence ID" value="NZ_FNCW01000001.1"/>
</dbReference>
<reference evidence="2 3" key="1">
    <citation type="submission" date="2016-10" db="EMBL/GenBank/DDBJ databases">
        <authorList>
            <person name="de Groot N.N."/>
        </authorList>
    </citation>
    <scope>NUCLEOTIDE SEQUENCE [LARGE SCALE GENOMIC DNA]</scope>
    <source>
        <strain evidence="2 3">DSM 19803</strain>
    </source>
</reference>
<evidence type="ECO:0000313" key="3">
    <source>
        <dbReference type="Proteomes" id="UP000199296"/>
    </source>
</evidence>
<evidence type="ECO:0000259" key="1">
    <source>
        <dbReference type="PROSITE" id="PS50164"/>
    </source>
</evidence>
<organism evidence="2 3">
    <name type="scientific">Psychroflexus sediminis</name>
    <dbReference type="NCBI Taxonomy" id="470826"/>
    <lineage>
        <taxon>Bacteria</taxon>
        <taxon>Pseudomonadati</taxon>
        <taxon>Bacteroidota</taxon>
        <taxon>Flavobacteriia</taxon>
        <taxon>Flavobacteriales</taxon>
        <taxon>Flavobacteriaceae</taxon>
        <taxon>Psychroflexus</taxon>
    </lineage>
</organism>
<dbReference type="InterPro" id="IPR000305">
    <property type="entry name" value="GIY-YIG_endonuc"/>
</dbReference>
<evidence type="ECO:0000313" key="2">
    <source>
        <dbReference type="EMBL" id="SDG39880.1"/>
    </source>
</evidence>
<sequence length="94" mass="11352">MHWVYIIHSPSKDKYYIGEASDLKRRIEWHNNHQFKNAPTAFASDWELFFSITVENISIARKIEAHVKRMKSKKYYHNLKTNPDIVKRLIEKYS</sequence>
<dbReference type="InterPro" id="IPR035901">
    <property type="entry name" value="GIY-YIG_endonuc_sf"/>
</dbReference>
<dbReference type="Proteomes" id="UP000199296">
    <property type="component" value="Unassembled WGS sequence"/>
</dbReference>
<dbReference type="Pfam" id="PF01541">
    <property type="entry name" value="GIY-YIG"/>
    <property type="match status" value="1"/>
</dbReference>
<dbReference type="PROSITE" id="PS50164">
    <property type="entry name" value="GIY_YIG"/>
    <property type="match status" value="1"/>
</dbReference>
<keyword evidence="2" id="KW-0255">Endonuclease</keyword>
<dbReference type="STRING" id="470826.SAMN04488027_101115"/>
<accession>A0A1G7TZH6</accession>
<dbReference type="EMBL" id="FNCW01000001">
    <property type="protein sequence ID" value="SDG39880.1"/>
    <property type="molecule type" value="Genomic_DNA"/>
</dbReference>
<gene>
    <name evidence="2" type="ORF">SAMN04488027_101115</name>
</gene>
<protein>
    <submittedName>
        <fullName evidence="2">Putative endonuclease</fullName>
    </submittedName>
</protein>
<keyword evidence="2" id="KW-0540">Nuclease</keyword>
<dbReference type="Gene3D" id="3.40.1440.10">
    <property type="entry name" value="GIY-YIG endonuclease"/>
    <property type="match status" value="1"/>
</dbReference>
<dbReference type="GO" id="GO:0004519">
    <property type="term" value="F:endonuclease activity"/>
    <property type="evidence" value="ECO:0007669"/>
    <property type="project" value="UniProtKB-KW"/>
</dbReference>
<keyword evidence="3" id="KW-1185">Reference proteome</keyword>